<accession>A0A9P1DD85</accession>
<evidence type="ECO:0000313" key="4">
    <source>
        <dbReference type="Proteomes" id="UP001152797"/>
    </source>
</evidence>
<dbReference type="EMBL" id="CAMXCT030004068">
    <property type="protein sequence ID" value="CAL4794828.1"/>
    <property type="molecule type" value="Genomic_DNA"/>
</dbReference>
<organism evidence="2">
    <name type="scientific">Cladocopium goreaui</name>
    <dbReference type="NCBI Taxonomy" id="2562237"/>
    <lineage>
        <taxon>Eukaryota</taxon>
        <taxon>Sar</taxon>
        <taxon>Alveolata</taxon>
        <taxon>Dinophyceae</taxon>
        <taxon>Suessiales</taxon>
        <taxon>Symbiodiniaceae</taxon>
        <taxon>Cladocopium</taxon>
    </lineage>
</organism>
<comment type="caution">
    <text evidence="2">The sequence shown here is derived from an EMBL/GenBank/DDBJ whole genome shotgun (WGS) entry which is preliminary data.</text>
</comment>
<dbReference type="EMBL" id="CAMXCT010004068">
    <property type="protein sequence ID" value="CAI4007516.1"/>
    <property type="molecule type" value="Genomic_DNA"/>
</dbReference>
<protein>
    <submittedName>
        <fullName evidence="2">Uncharacterized protein</fullName>
    </submittedName>
</protein>
<evidence type="ECO:0000313" key="3">
    <source>
        <dbReference type="EMBL" id="CAL1160891.1"/>
    </source>
</evidence>
<keyword evidence="4" id="KW-1185">Reference proteome</keyword>
<dbReference type="AlphaFoldDB" id="A0A9P1DD85"/>
<gene>
    <name evidence="2" type="ORF">C1SCF055_LOCUS33066</name>
</gene>
<dbReference type="Proteomes" id="UP001152797">
    <property type="component" value="Unassembled WGS sequence"/>
</dbReference>
<reference evidence="2" key="1">
    <citation type="submission" date="2022-10" db="EMBL/GenBank/DDBJ databases">
        <authorList>
            <person name="Chen Y."/>
            <person name="Dougan E. K."/>
            <person name="Chan C."/>
            <person name="Rhodes N."/>
            <person name="Thang M."/>
        </authorList>
    </citation>
    <scope>NUCLEOTIDE SEQUENCE</scope>
</reference>
<dbReference type="EMBL" id="CAMXCT020004068">
    <property type="protein sequence ID" value="CAL1160891.1"/>
    <property type="molecule type" value="Genomic_DNA"/>
</dbReference>
<feature type="region of interest" description="Disordered" evidence="1">
    <location>
        <begin position="807"/>
        <end position="867"/>
    </location>
</feature>
<reference evidence="3" key="2">
    <citation type="submission" date="2024-04" db="EMBL/GenBank/DDBJ databases">
        <authorList>
            <person name="Chen Y."/>
            <person name="Shah S."/>
            <person name="Dougan E. K."/>
            <person name="Thang M."/>
            <person name="Chan C."/>
        </authorList>
    </citation>
    <scope>NUCLEOTIDE SEQUENCE [LARGE SCALE GENOMIC DNA]</scope>
</reference>
<dbReference type="OrthoDB" id="10451508at2759"/>
<feature type="compositionally biased region" description="Basic and acidic residues" evidence="1">
    <location>
        <begin position="807"/>
        <end position="819"/>
    </location>
</feature>
<evidence type="ECO:0000256" key="1">
    <source>
        <dbReference type="SAM" id="MobiDB-lite"/>
    </source>
</evidence>
<proteinExistence type="predicted"/>
<evidence type="ECO:0000313" key="2">
    <source>
        <dbReference type="EMBL" id="CAI4007516.1"/>
    </source>
</evidence>
<sequence length="989" mass="108511">MEARRACAHVELWFWCFGPLQQQSHAMSVCKNANRTGLILSMPSSNRCLAEARFKQIFRDAWIGKTNQQTVQHTRGKAGRTWSLLPDMLRGKSPCLGAESATGRPEDRDTRAISEAHARQTNRQCKTHEEKQDALVAARMMARLVIGSLLPDMLRGKSPCLGAESATGRPEDRDTRAISEAQARQTNRQCKTHEEKQDALVAARMMARLVIGSLLPDMLRGKSPCLGAESATGRPEDRDTRAISEAHARQTNRQCKTHEEKQDALVAARMMARLVIGSLLPDMLRGKSPCLGAESATGRPEDRDTRAISEAHARQTNRQCKTHEEKQDALVAARMMARLVIGSLLPDMLRGKSPCLGAESATGRPEDRDTRAISEAHVDFLLADKMDAAARLGSPQCHSEIPSWAVVHDGKAVFESLVCGVRCSEAGLVAALDGTRAILEMAQLQRLVCPNGQIFLLAVTLAYAREQLSAREVSQAQVMLWHALQNNFMLDASVWPVKTYDVLHMFDELPAPLDLRSEKIGGDWHKSVTLVVPRCPPKLAELIQERLPSSRALIGIVDETQANEVAKQLLCIRMLVTAQFPPGLCFGLKTLIDCGDCGAFRTAMAILAGQGPEEMKITVRNTFLNVLDDEEDPLFRTSSDPLGGQCEMQARHIAKAKQATSSKLFTHDESNETNETASTTLEDVALCRSRTWDPLEPHFIEASQDGSPTDVSESPTACPLQVGATAPGMMPTTMPVVRSPAPSVTSPFAGGLAFLNSQPSDLSPFTAPWQPPKMTALAHPFIPSERSNFDANQQLFFPSSLIHQEADVGRDVDDSQMKDRGRKGYGKGSKGKEKGDQFGSRAYSFSSNGKGRMPAVHRSQDPSRGYSSAKEAIVLESSRPMVSSKGPQFAFHHRFHPETAKMGSVSPDHRTFTKEQYMGRLSVITEDRVHKEGIQRYVVQFCSGELSNADGVGFIFSNKLPCPKNIQKIVSIFANKSSPEHIANSIPEA</sequence>
<name>A0A9P1DD85_9DINO</name>